<comment type="catalytic activity">
    <reaction evidence="9">
        <text>5,6-dihydrouridine(20a) in tRNA + NAD(+) = uridine(20a) in tRNA + NADH + H(+)</text>
        <dbReference type="Rhea" id="RHEA:53348"/>
        <dbReference type="Rhea" id="RHEA-COMP:13535"/>
        <dbReference type="Rhea" id="RHEA-COMP:13536"/>
        <dbReference type="ChEBI" id="CHEBI:15378"/>
        <dbReference type="ChEBI" id="CHEBI:57540"/>
        <dbReference type="ChEBI" id="CHEBI:57945"/>
        <dbReference type="ChEBI" id="CHEBI:65315"/>
        <dbReference type="ChEBI" id="CHEBI:74443"/>
    </reaction>
</comment>
<comment type="catalytic activity">
    <reaction evidence="9">
        <text>5,6-dihydrouridine(20a) in tRNA + NADP(+) = uridine(20a) in tRNA + NADPH + H(+)</text>
        <dbReference type="Rhea" id="RHEA:53344"/>
        <dbReference type="Rhea" id="RHEA-COMP:13535"/>
        <dbReference type="Rhea" id="RHEA-COMP:13536"/>
        <dbReference type="ChEBI" id="CHEBI:15378"/>
        <dbReference type="ChEBI" id="CHEBI:57783"/>
        <dbReference type="ChEBI" id="CHEBI:58349"/>
        <dbReference type="ChEBI" id="CHEBI:65315"/>
        <dbReference type="ChEBI" id="CHEBI:74443"/>
    </reaction>
</comment>
<evidence type="ECO:0000256" key="7">
    <source>
        <dbReference type="ARBA" id="ARBA00022884"/>
    </source>
</evidence>
<accession>A0ABS8UGM1</accession>
<dbReference type="SUPFAM" id="SSF51395">
    <property type="entry name" value="FMN-linked oxidoreductases"/>
    <property type="match status" value="1"/>
</dbReference>
<evidence type="ECO:0000256" key="5">
    <source>
        <dbReference type="ARBA" id="ARBA00022694"/>
    </source>
</evidence>
<dbReference type="InterPro" id="IPR013785">
    <property type="entry name" value="Aldolase_TIM"/>
</dbReference>
<evidence type="ECO:0000313" key="11">
    <source>
        <dbReference type="EMBL" id="MCD9098663.1"/>
    </source>
</evidence>
<dbReference type="PANTHER" id="PTHR42907">
    <property type="entry name" value="FMN-LINKED OXIDOREDUCTASES SUPERFAMILY PROTEIN"/>
    <property type="match status" value="1"/>
</dbReference>
<keyword evidence="5 9" id="KW-0819">tRNA processing</keyword>
<reference evidence="11" key="1">
    <citation type="submission" date="2021-12" db="EMBL/GenBank/DDBJ databases">
        <authorList>
            <person name="Ulrich A."/>
        </authorList>
    </citation>
    <scope>NUCLEOTIDE SEQUENCE</scope>
    <source>
        <strain evidence="11">A1P009</strain>
    </source>
</reference>
<feature type="site" description="Interacts with tRNA; defines subfamily-specific binding signature" evidence="9">
    <location>
        <position position="306"/>
    </location>
</feature>
<feature type="binding site" evidence="9">
    <location>
        <begin position="26"/>
        <end position="28"/>
    </location>
    <ligand>
        <name>FMN</name>
        <dbReference type="ChEBI" id="CHEBI:58210"/>
    </ligand>
</feature>
<feature type="site" description="Interacts with tRNA" evidence="9">
    <location>
        <position position="195"/>
    </location>
</feature>
<feature type="binding site" evidence="9">
    <location>
        <position position="180"/>
    </location>
    <ligand>
        <name>FMN</name>
        <dbReference type="ChEBI" id="CHEBI:58210"/>
    </ligand>
</feature>
<feature type="domain" description="DUS-like FMN-binding" evidence="10">
    <location>
        <begin position="24"/>
        <end position="322"/>
    </location>
</feature>
<feature type="site" description="Interacts with tRNA; defines subfamily-specific binding signature" evidence="9">
    <location>
        <position position="309"/>
    </location>
</feature>
<evidence type="ECO:0000256" key="2">
    <source>
        <dbReference type="ARBA" id="ARBA00022555"/>
    </source>
</evidence>
<comment type="catalytic activity">
    <reaction evidence="9">
        <text>5,6-dihydrouridine(20) in tRNA + NAD(+) = uridine(20) in tRNA + NADH + H(+)</text>
        <dbReference type="Rhea" id="RHEA:53340"/>
        <dbReference type="Rhea" id="RHEA-COMP:13533"/>
        <dbReference type="Rhea" id="RHEA-COMP:13534"/>
        <dbReference type="ChEBI" id="CHEBI:15378"/>
        <dbReference type="ChEBI" id="CHEBI:57540"/>
        <dbReference type="ChEBI" id="CHEBI:57945"/>
        <dbReference type="ChEBI" id="CHEBI:65315"/>
        <dbReference type="ChEBI" id="CHEBI:74443"/>
        <dbReference type="EC" id="1.3.1.91"/>
    </reaction>
</comment>
<feature type="site" description="Interacts with tRNA; defines subfamily-specific binding signature" evidence="9">
    <location>
        <position position="192"/>
    </location>
</feature>
<proteinExistence type="inferred from homology"/>
<dbReference type="EMBL" id="JAJQKU010000007">
    <property type="protein sequence ID" value="MCD9098663.1"/>
    <property type="molecule type" value="Genomic_DNA"/>
</dbReference>
<comment type="cofactor">
    <cofactor evidence="1 9">
        <name>FMN</name>
        <dbReference type="ChEBI" id="CHEBI:58210"/>
    </cofactor>
</comment>
<feature type="binding site" evidence="9">
    <location>
        <begin position="220"/>
        <end position="222"/>
    </location>
    <ligand>
        <name>FMN</name>
        <dbReference type="ChEBI" id="CHEBI:58210"/>
    </ligand>
</feature>
<dbReference type="Pfam" id="PF01207">
    <property type="entry name" value="Dus"/>
    <property type="match status" value="1"/>
</dbReference>
<evidence type="ECO:0000259" key="10">
    <source>
        <dbReference type="Pfam" id="PF01207"/>
    </source>
</evidence>
<feature type="site" description="Interacts with tRNA" evidence="9">
    <location>
        <position position="106"/>
    </location>
</feature>
<dbReference type="EC" id="1.3.1.91" evidence="9"/>
<evidence type="ECO:0000256" key="3">
    <source>
        <dbReference type="ARBA" id="ARBA00022630"/>
    </source>
</evidence>
<comment type="function">
    <text evidence="9">Catalyzes the synthesis of 5,6-dihydrouridine (D), a modified base found in the D-loop of most tRNAs, via the reduction of the C5-C6 double bond in target uridines. Specifically modifies U20 and U20a in tRNAs.</text>
</comment>
<evidence type="ECO:0000256" key="1">
    <source>
        <dbReference type="ARBA" id="ARBA00001917"/>
    </source>
</evidence>
<keyword evidence="4 9" id="KW-0288">FMN</keyword>
<dbReference type="NCBIfam" id="NF008774">
    <property type="entry name" value="PRK11815.1"/>
    <property type="match status" value="1"/>
</dbReference>
<feature type="binding site" evidence="9">
    <location>
        <position position="79"/>
    </location>
    <ligand>
        <name>FMN</name>
        <dbReference type="ChEBI" id="CHEBI:58210"/>
    </ligand>
</feature>
<keyword evidence="2 9" id="KW-0820">tRNA-binding</keyword>
<dbReference type="InterPro" id="IPR004653">
    <property type="entry name" value="DusA"/>
</dbReference>
<sequence length="342" mass="36748">MTGSTLPSYDAHADAYAASLRLSVAPMMDWTDAHCREFHRLLAPGVRLYTEMVHAKAVIHGDRTRLLAKTPLQSPLALQLGGSEPDALAQAARIAADHGFDEINLNCGCPSDRVQAGRFGACLMREPALVADCVAAMAQASDVPVTVKCRLGVDDDDDYDAFARFVDGAVAAGASMIVVHARNAWLNGLSPKENRDIPPLRYDWAHRLKRERPALPVVLNGGIATQALALEQLAYVDGVMLGRAAYHDPYLLHTLDAALSGASLQPRADLLRALRPYVEAQMAEGVSLKHIVRHVLGLFHGQPGGRLYRQVLSEGAHLPGADWSLVEQALAATEASAARHAA</sequence>
<evidence type="ECO:0000256" key="9">
    <source>
        <dbReference type="HAMAP-Rule" id="MF_02041"/>
    </source>
</evidence>
<feature type="binding site" evidence="9">
    <location>
        <position position="148"/>
    </location>
    <ligand>
        <name>FMN</name>
        <dbReference type="ChEBI" id="CHEBI:58210"/>
    </ligand>
</feature>
<name>A0ABS8UGM1_9GAMM</name>
<feature type="active site" description="Proton donor" evidence="9">
    <location>
        <position position="109"/>
    </location>
</feature>
<dbReference type="Gene3D" id="1.20.120.1460">
    <property type="match status" value="1"/>
</dbReference>
<dbReference type="Proteomes" id="UP001430360">
    <property type="component" value="Unassembled WGS sequence"/>
</dbReference>
<dbReference type="PROSITE" id="PS01136">
    <property type="entry name" value="UPF0034"/>
    <property type="match status" value="1"/>
</dbReference>
<evidence type="ECO:0000256" key="8">
    <source>
        <dbReference type="ARBA" id="ARBA00023002"/>
    </source>
</evidence>
<dbReference type="HAMAP" id="MF_02041">
    <property type="entry name" value="DusA_subfam"/>
    <property type="match status" value="1"/>
</dbReference>
<dbReference type="PANTHER" id="PTHR42907:SF1">
    <property type="entry name" value="FMN-LINKED OXIDOREDUCTASES SUPERFAMILY PROTEIN"/>
    <property type="match status" value="1"/>
</dbReference>
<feature type="binding site" evidence="9">
    <location>
        <begin position="242"/>
        <end position="243"/>
    </location>
    <ligand>
        <name>FMN</name>
        <dbReference type="ChEBI" id="CHEBI:58210"/>
    </ligand>
</feature>
<dbReference type="Gene3D" id="3.20.20.70">
    <property type="entry name" value="Aldolase class I"/>
    <property type="match status" value="1"/>
</dbReference>
<reference evidence="11" key="2">
    <citation type="journal article" date="2022" name="Syst. Appl. Microbiol.">
        <title>Physiological and genomic characterisation of Luteimonas fraxinea sp. nov., a bacterial species associated with trees tolerant to ash dieback.</title>
        <authorList>
            <person name="Ulrich K."/>
            <person name="Becker R."/>
            <person name="Behrendt U."/>
            <person name="Kube M."/>
            <person name="Schneck V."/>
            <person name="Ulrich A."/>
        </authorList>
    </citation>
    <scope>NUCLEOTIDE SEQUENCE</scope>
    <source>
        <strain evidence="11">A1P009</strain>
    </source>
</reference>
<gene>
    <name evidence="9 11" type="primary">dusA</name>
    <name evidence="11" type="ORF">LTT95_17135</name>
</gene>
<keyword evidence="12" id="KW-1185">Reference proteome</keyword>
<protein>
    <recommendedName>
        <fullName evidence="9">tRNA-dihydrouridine(20/20a) synthase</fullName>
        <ecNumber evidence="9">1.3.1.91</ecNumber>
    </recommendedName>
    <alternativeName>
        <fullName evidence="9">U20-specific dihydrouridine synthase</fullName>
        <shortName evidence="9">U20-specific Dus</shortName>
    </alternativeName>
    <alternativeName>
        <fullName evidence="9">tRNA-dihydrouridine synthase A</fullName>
    </alternativeName>
</protein>
<evidence type="ECO:0000256" key="6">
    <source>
        <dbReference type="ARBA" id="ARBA00022857"/>
    </source>
</evidence>
<dbReference type="RefSeq" id="WP_232138019.1">
    <property type="nucleotide sequence ID" value="NZ_CP089507.1"/>
</dbReference>
<comment type="caution">
    <text evidence="11">The sequence shown here is derived from an EMBL/GenBank/DDBJ whole genome shotgun (WGS) entry which is preliminary data.</text>
</comment>
<dbReference type="CDD" id="cd02801">
    <property type="entry name" value="DUS_like_FMN"/>
    <property type="match status" value="1"/>
</dbReference>
<comment type="catalytic activity">
    <reaction evidence="9">
        <text>5,6-dihydrouridine(20) in tRNA + NADP(+) = uridine(20) in tRNA + NADPH + H(+)</text>
        <dbReference type="Rhea" id="RHEA:53336"/>
        <dbReference type="Rhea" id="RHEA-COMP:13533"/>
        <dbReference type="Rhea" id="RHEA-COMP:13534"/>
        <dbReference type="ChEBI" id="CHEBI:15378"/>
        <dbReference type="ChEBI" id="CHEBI:57783"/>
        <dbReference type="ChEBI" id="CHEBI:58349"/>
        <dbReference type="ChEBI" id="CHEBI:65315"/>
        <dbReference type="ChEBI" id="CHEBI:74443"/>
        <dbReference type="EC" id="1.3.1.91"/>
    </reaction>
</comment>
<keyword evidence="6 9" id="KW-0521">NADP</keyword>
<dbReference type="GO" id="GO:0102264">
    <property type="term" value="F:tRNA-dihydrouridine20 synthase activity"/>
    <property type="evidence" value="ECO:0007669"/>
    <property type="project" value="UniProtKB-EC"/>
</dbReference>
<dbReference type="InterPro" id="IPR018517">
    <property type="entry name" value="tRNA_hU_synthase_CS"/>
</dbReference>
<dbReference type="InterPro" id="IPR035587">
    <property type="entry name" value="DUS-like_FMN-bd"/>
</dbReference>
<evidence type="ECO:0000313" key="12">
    <source>
        <dbReference type="Proteomes" id="UP001430360"/>
    </source>
</evidence>
<keyword evidence="3 9" id="KW-0285">Flavoprotein</keyword>
<comment type="similarity">
    <text evidence="9">Belongs to the Dus family. DusA subfamily.</text>
</comment>
<keyword evidence="7 9" id="KW-0694">RNA-binding</keyword>
<keyword evidence="8 9" id="KW-0560">Oxidoreductase</keyword>
<organism evidence="11 12">
    <name type="scientific">Luteimonas fraxinea</name>
    <dbReference type="NCBI Taxonomy" id="2901869"/>
    <lineage>
        <taxon>Bacteria</taxon>
        <taxon>Pseudomonadati</taxon>
        <taxon>Pseudomonadota</taxon>
        <taxon>Gammaproteobacteria</taxon>
        <taxon>Lysobacterales</taxon>
        <taxon>Lysobacteraceae</taxon>
        <taxon>Luteimonas</taxon>
    </lineage>
</organism>
<evidence type="ECO:0000256" key="4">
    <source>
        <dbReference type="ARBA" id="ARBA00022643"/>
    </source>
</evidence>